<dbReference type="AlphaFoldDB" id="A0A2N7NCN1"/>
<dbReference type="Proteomes" id="UP000308018">
    <property type="component" value="Unassembled WGS sequence"/>
</dbReference>
<dbReference type="GO" id="GO:0003899">
    <property type="term" value="F:DNA-directed RNA polymerase activity"/>
    <property type="evidence" value="ECO:0007669"/>
    <property type="project" value="InterPro"/>
</dbReference>
<dbReference type="GO" id="GO:0003677">
    <property type="term" value="F:DNA binding"/>
    <property type="evidence" value="ECO:0007669"/>
    <property type="project" value="InterPro"/>
</dbReference>
<dbReference type="EMBL" id="MDBP01000080">
    <property type="protein sequence ID" value="PMP09951.1"/>
    <property type="molecule type" value="Genomic_DNA"/>
</dbReference>
<reference evidence="5" key="3">
    <citation type="journal article" date="2018" name="Nature">
        <title>A major lineage of non-tailed dsDNA viruses as unrecognized killers of marine bacteria.</title>
        <authorList>
            <person name="Kauffman K.M."/>
            <person name="Hussain F.A."/>
            <person name="Yang J."/>
            <person name="Arevalo P."/>
            <person name="Brown J.M."/>
            <person name="Chang W.K."/>
            <person name="VanInsberghe D."/>
            <person name="Elsherbini J."/>
            <person name="Sharma R.S."/>
            <person name="Cutler M.B."/>
            <person name="Kelly L."/>
            <person name="Polz M.F."/>
        </authorList>
    </citation>
    <scope>NUCLEOTIDE SEQUENCE</scope>
    <source>
        <strain evidence="5">10N.222.48.A2</strain>
    </source>
</reference>
<reference evidence="5" key="2">
    <citation type="submission" date="2016-07" db="EMBL/GenBank/DDBJ databases">
        <authorList>
            <person name="Wan K."/>
            <person name="Booth B."/>
            <person name="Spirohn K."/>
            <person name="Hao T."/>
            <person name="Hu Y."/>
            <person name="Calderwood M."/>
            <person name="Hill D."/>
            <person name="Mohr S."/>
            <person name="Vidal M."/>
            <person name="Celniker S."/>
            <person name="Perrimon N."/>
        </authorList>
    </citation>
    <scope>NUCLEOTIDE SEQUENCE</scope>
    <source>
        <strain evidence="5">10N.222.48.A2</strain>
    </source>
</reference>
<dbReference type="Gene3D" id="3.90.580.10">
    <property type="entry name" value="Zinc finger, CHC2-type domain"/>
    <property type="match status" value="1"/>
</dbReference>
<dbReference type="InterPro" id="IPR036977">
    <property type="entry name" value="DNA_primase_Znf_CHC2"/>
</dbReference>
<evidence type="ECO:0000313" key="6">
    <source>
        <dbReference type="EMBL" id="TKG27982.1"/>
    </source>
</evidence>
<dbReference type="InterPro" id="IPR002694">
    <property type="entry name" value="Znf_CHC2"/>
</dbReference>
<dbReference type="Pfam" id="PF01807">
    <property type="entry name" value="Zn_ribbon_DnaG"/>
    <property type="match status" value="1"/>
</dbReference>
<evidence type="ECO:0000313" key="7">
    <source>
        <dbReference type="Proteomes" id="UP000235579"/>
    </source>
</evidence>
<dbReference type="PANTHER" id="PTHR30313:SF2">
    <property type="entry name" value="DNA PRIMASE"/>
    <property type="match status" value="1"/>
</dbReference>
<evidence type="ECO:0000313" key="5">
    <source>
        <dbReference type="EMBL" id="PMP09951.1"/>
    </source>
</evidence>
<dbReference type="SMART" id="SM00400">
    <property type="entry name" value="ZnF_CHCC"/>
    <property type="match status" value="1"/>
</dbReference>
<dbReference type="SUPFAM" id="SSF57783">
    <property type="entry name" value="Zinc beta-ribbon"/>
    <property type="match status" value="1"/>
</dbReference>
<reference evidence="7" key="1">
    <citation type="submission" date="2016-07" db="EMBL/GenBank/DDBJ databases">
        <title>Nontailed viruses are major unrecognized killers of bacteria in the ocean.</title>
        <authorList>
            <person name="Kauffman K."/>
            <person name="Hussain F."/>
            <person name="Yang J."/>
            <person name="Arevalo P."/>
            <person name="Brown J."/>
            <person name="Cutler M."/>
            <person name="Kelly L."/>
            <person name="Polz M.F."/>
        </authorList>
    </citation>
    <scope>NUCLEOTIDE SEQUENCE [LARGE SCALE GENOMIC DNA]</scope>
    <source>
        <strain evidence="7">10N.222.48.A2</strain>
    </source>
</reference>
<name>A0A2N7NCN1_9VIBR</name>
<feature type="domain" description="Zinc finger CHC2-type" evidence="4">
    <location>
        <begin position="40"/>
        <end position="94"/>
    </location>
</feature>
<dbReference type="PANTHER" id="PTHR30313">
    <property type="entry name" value="DNA PRIMASE"/>
    <property type="match status" value="1"/>
</dbReference>
<organism evidence="5 7">
    <name type="scientific">Vibrio tasmaniensis</name>
    <dbReference type="NCBI Taxonomy" id="212663"/>
    <lineage>
        <taxon>Bacteria</taxon>
        <taxon>Pseudomonadati</taxon>
        <taxon>Pseudomonadota</taxon>
        <taxon>Gammaproteobacteria</taxon>
        <taxon>Vibrionales</taxon>
        <taxon>Vibrionaceae</taxon>
        <taxon>Vibrio</taxon>
    </lineage>
</organism>
<sequence length="565" mass="62899">MAFIPSFIIDEIKSKVNIIDILEREIGLSKVKKINSDDKYQACCPFHDDKTPSLVVNNDGGTFHCFGCNESGDAIDVFTKHLQLPFYKAIEKLCSYSGYDLEALMKDMAQIDKARSTAIKVSSLPLTNQLFNRLTNYNPFRINNEHSEISLPNSFVEMSSRLNSLNYLTDSGNGTELVNLINDSSTIKRIATENKTLKDGKLTFYANTNYLPVMTISKPDNSSSLPIIVSENSSDKQFHCSGFLVLDENLDLMDTYPNDAVESHNSILIPPPSQVDMFENVDEIYITESSSQYIELVSSNVTNVTAPAAGELNHQHLRQMSNLPTKNLTWVTTQKFIANPRLLSKLAIFTETIGSNKQLNIVMLKDNQDNNAFSSLVMNNPKTAFNTINSKKLPVGDVVKMALPTISLLTGTQYDFAIRSSALFAKKMLCSENEKTQATAIDIINKLINITAKPKHEIYSLVCGVGSSTMKKCISEIDTFDVSTHKVPSIIDTGKTFDSMDRDIKMMMAKIKATLTGNENDPFYEIETKSVKLQLAESLLFVHAIENISHSQNLSPEALQNNPTK</sequence>
<keyword evidence="1" id="KW-0479">Metal-binding</keyword>
<protein>
    <recommendedName>
        <fullName evidence="4">Zinc finger CHC2-type domain-containing protein</fullName>
    </recommendedName>
</protein>
<evidence type="ECO:0000256" key="3">
    <source>
        <dbReference type="ARBA" id="ARBA00022833"/>
    </source>
</evidence>
<evidence type="ECO:0000313" key="8">
    <source>
        <dbReference type="Proteomes" id="UP000308018"/>
    </source>
</evidence>
<evidence type="ECO:0000256" key="1">
    <source>
        <dbReference type="ARBA" id="ARBA00022723"/>
    </source>
</evidence>
<dbReference type="EMBL" id="SYVV01000043">
    <property type="protein sequence ID" value="TKG27982.1"/>
    <property type="molecule type" value="Genomic_DNA"/>
</dbReference>
<keyword evidence="2" id="KW-0863">Zinc-finger</keyword>
<dbReference type="GO" id="GO:0006269">
    <property type="term" value="P:DNA replication, synthesis of primer"/>
    <property type="evidence" value="ECO:0007669"/>
    <property type="project" value="TreeGrafter"/>
</dbReference>
<dbReference type="RefSeq" id="WP_102258365.1">
    <property type="nucleotide sequence ID" value="NZ_MDBG01000002.1"/>
</dbReference>
<accession>A0A2N7NCN1</accession>
<keyword evidence="3" id="KW-0862">Zinc</keyword>
<dbReference type="InterPro" id="IPR050219">
    <property type="entry name" value="DnaG_primase"/>
</dbReference>
<dbReference type="GO" id="GO:0008270">
    <property type="term" value="F:zinc ion binding"/>
    <property type="evidence" value="ECO:0007669"/>
    <property type="project" value="UniProtKB-KW"/>
</dbReference>
<evidence type="ECO:0000256" key="2">
    <source>
        <dbReference type="ARBA" id="ARBA00022771"/>
    </source>
</evidence>
<proteinExistence type="predicted"/>
<gene>
    <name evidence="5" type="ORF">BCS92_02160</name>
    <name evidence="6" type="ORF">FC057_22605</name>
</gene>
<dbReference type="Proteomes" id="UP000235579">
    <property type="component" value="Unassembled WGS sequence"/>
</dbReference>
<reference evidence="6 8" key="4">
    <citation type="submission" date="2019-04" db="EMBL/GenBank/DDBJ databases">
        <title>A reverse ecology approach based on a biological definition of microbial populations.</title>
        <authorList>
            <person name="Arevalo P."/>
            <person name="Vaninsberghe D."/>
            <person name="Elsherbini J."/>
            <person name="Gore J."/>
            <person name="Polz M."/>
        </authorList>
    </citation>
    <scope>NUCLEOTIDE SEQUENCE [LARGE SCALE GENOMIC DNA]</scope>
    <source>
        <strain evidence="6 8">10N.222.45.A8</strain>
    </source>
</reference>
<evidence type="ECO:0000259" key="4">
    <source>
        <dbReference type="SMART" id="SM00400"/>
    </source>
</evidence>
<comment type="caution">
    <text evidence="5">The sequence shown here is derived from an EMBL/GenBank/DDBJ whole genome shotgun (WGS) entry which is preliminary data.</text>
</comment>
<dbReference type="GO" id="GO:0005737">
    <property type="term" value="C:cytoplasm"/>
    <property type="evidence" value="ECO:0007669"/>
    <property type="project" value="TreeGrafter"/>
</dbReference>